<keyword evidence="1" id="KW-0472">Membrane</keyword>
<evidence type="ECO:0000256" key="1">
    <source>
        <dbReference type="SAM" id="Phobius"/>
    </source>
</evidence>
<evidence type="ECO:0000313" key="3">
    <source>
        <dbReference type="Proteomes" id="UP001500620"/>
    </source>
</evidence>
<name>A0ABP8DLC7_9ACTN</name>
<protein>
    <submittedName>
        <fullName evidence="2">Uncharacterized protein</fullName>
    </submittedName>
</protein>
<dbReference type="Proteomes" id="UP001500620">
    <property type="component" value="Unassembled WGS sequence"/>
</dbReference>
<comment type="caution">
    <text evidence="2">The sequence shown here is derived from an EMBL/GenBank/DDBJ whole genome shotgun (WGS) entry which is preliminary data.</text>
</comment>
<dbReference type="RefSeq" id="WP_345135837.1">
    <property type="nucleotide sequence ID" value="NZ_BAABAT010000033.1"/>
</dbReference>
<reference evidence="3" key="1">
    <citation type="journal article" date="2019" name="Int. J. Syst. Evol. Microbiol.">
        <title>The Global Catalogue of Microorganisms (GCM) 10K type strain sequencing project: providing services to taxonomists for standard genome sequencing and annotation.</title>
        <authorList>
            <consortium name="The Broad Institute Genomics Platform"/>
            <consortium name="The Broad Institute Genome Sequencing Center for Infectious Disease"/>
            <person name="Wu L."/>
            <person name="Ma J."/>
        </authorList>
    </citation>
    <scope>NUCLEOTIDE SEQUENCE [LARGE SCALE GENOMIC DNA]</scope>
    <source>
        <strain evidence="3">JCM 17441</strain>
    </source>
</reference>
<proteinExistence type="predicted"/>
<keyword evidence="1" id="KW-1133">Transmembrane helix</keyword>
<sequence>MSDLDDERIRAAYEAIAATAPPPERVRARILARGRAQYQRRVLLVGAGALGAAAAATAVGVPLLSNRTPTRHVPSLVGTDPPWGSAPISAMPTASPVLRVPLRFAPTWLPDGLGEQFRQVKTAGAGEPRGSTRSWLPVGTPYPEDHTGPAGVSLAVDERIDDNSGEPVMIGSVEGRLRVSDSASVEWQPPGGPSMIVMVYQLPNQVDVALRVARSVAATTAALTVTMRSPWVPDRFAGYTVATVHPTSDGWYEALTYASTDLHNSCMVSVESSGRPRAAAGGGRQPLTVEEAARMTAELLYGPPDLSWVGGR</sequence>
<dbReference type="EMBL" id="BAABAT010000033">
    <property type="protein sequence ID" value="GAA4258889.1"/>
    <property type="molecule type" value="Genomic_DNA"/>
</dbReference>
<keyword evidence="3" id="KW-1185">Reference proteome</keyword>
<feature type="transmembrane region" description="Helical" evidence="1">
    <location>
        <begin position="42"/>
        <end position="64"/>
    </location>
</feature>
<gene>
    <name evidence="2" type="ORF">GCM10022255_081310</name>
</gene>
<keyword evidence="1" id="KW-0812">Transmembrane</keyword>
<organism evidence="2 3">
    <name type="scientific">Dactylosporangium darangshiense</name>
    <dbReference type="NCBI Taxonomy" id="579108"/>
    <lineage>
        <taxon>Bacteria</taxon>
        <taxon>Bacillati</taxon>
        <taxon>Actinomycetota</taxon>
        <taxon>Actinomycetes</taxon>
        <taxon>Micromonosporales</taxon>
        <taxon>Micromonosporaceae</taxon>
        <taxon>Dactylosporangium</taxon>
    </lineage>
</organism>
<accession>A0ABP8DLC7</accession>
<evidence type="ECO:0000313" key="2">
    <source>
        <dbReference type="EMBL" id="GAA4258889.1"/>
    </source>
</evidence>